<dbReference type="RefSeq" id="XP_031939732.1">
    <property type="nucleotide sequence ID" value="XM_032087563.1"/>
</dbReference>
<keyword evidence="1" id="KW-0732">Signal</keyword>
<gene>
    <name evidence="2" type="ORF">BDV37DRAFT_284725</name>
</gene>
<protein>
    <recommendedName>
        <fullName evidence="4">Hydrophobic surface binding protein A-domain-containing protein</fullName>
    </recommendedName>
</protein>
<evidence type="ECO:0000313" key="3">
    <source>
        <dbReference type="Proteomes" id="UP000325579"/>
    </source>
</evidence>
<dbReference type="AlphaFoldDB" id="A0A5N7D8W7"/>
<sequence length="174" mass="19228">MILSKVSLLPLLGFIALTGAEVSPEVRTNIDNFKTNLDSTIAALHAYQGGVTGLATLMHSAYLTRQAIEQSKSHMQQTDQYSLDDSAEISNNTVAHFQSVVEFLNLIHTKLPLSKSAKLENSMRHMSRTYMDEDKAFLELMKSKLAVEHRDTISDGHAQVLDAYEALARAAASY</sequence>
<proteinExistence type="predicted"/>
<feature type="signal peptide" evidence="1">
    <location>
        <begin position="1"/>
        <end position="20"/>
    </location>
</feature>
<dbReference type="GeneID" id="43672254"/>
<accession>A0A5N7D8W7</accession>
<keyword evidence="3" id="KW-1185">Reference proteome</keyword>
<reference evidence="2 3" key="1">
    <citation type="submission" date="2019-04" db="EMBL/GenBank/DDBJ databases">
        <authorList>
            <consortium name="DOE Joint Genome Institute"/>
            <person name="Mondo S."/>
            <person name="Kjaerbolling I."/>
            <person name="Vesth T."/>
            <person name="Frisvad J.C."/>
            <person name="Nybo J.L."/>
            <person name="Theobald S."/>
            <person name="Kildgaard S."/>
            <person name="Isbrandt T."/>
            <person name="Kuo A."/>
            <person name="Sato A."/>
            <person name="Lyhne E.K."/>
            <person name="Kogle M.E."/>
            <person name="Wiebenga A."/>
            <person name="Kun R.S."/>
            <person name="Lubbers R.J."/>
            <person name="Makela M.R."/>
            <person name="Barry K."/>
            <person name="Chovatia M."/>
            <person name="Clum A."/>
            <person name="Daum C."/>
            <person name="Haridas S."/>
            <person name="He G."/>
            <person name="LaButti K."/>
            <person name="Lipzen A."/>
            <person name="Riley R."/>
            <person name="Salamov A."/>
            <person name="Simmons B.A."/>
            <person name="Magnuson J.K."/>
            <person name="Henrissat B."/>
            <person name="Mortensen U.H."/>
            <person name="Larsen T.O."/>
            <person name="Devries R.P."/>
            <person name="Grigoriev I.V."/>
            <person name="Machida M."/>
            <person name="Baker S.E."/>
            <person name="Andersen M.R."/>
            <person name="Cantor M.N."/>
            <person name="Hua S.X."/>
        </authorList>
    </citation>
    <scope>NUCLEOTIDE SEQUENCE [LARGE SCALE GENOMIC DNA]</scope>
    <source>
        <strain evidence="2 3">CBS 119388</strain>
    </source>
</reference>
<feature type="chain" id="PRO_5024850040" description="Hydrophobic surface binding protein A-domain-containing protein" evidence="1">
    <location>
        <begin position="21"/>
        <end position="174"/>
    </location>
</feature>
<name>A0A5N7D8W7_9EURO</name>
<dbReference type="EMBL" id="ML736788">
    <property type="protein sequence ID" value="KAE8402413.1"/>
    <property type="molecule type" value="Genomic_DNA"/>
</dbReference>
<organism evidence="2 3">
    <name type="scientific">Aspergillus pseudonomiae</name>
    <dbReference type="NCBI Taxonomy" id="1506151"/>
    <lineage>
        <taxon>Eukaryota</taxon>
        <taxon>Fungi</taxon>
        <taxon>Dikarya</taxon>
        <taxon>Ascomycota</taxon>
        <taxon>Pezizomycotina</taxon>
        <taxon>Eurotiomycetes</taxon>
        <taxon>Eurotiomycetidae</taxon>
        <taxon>Eurotiales</taxon>
        <taxon>Aspergillaceae</taxon>
        <taxon>Aspergillus</taxon>
        <taxon>Aspergillus subgen. Circumdati</taxon>
    </lineage>
</organism>
<evidence type="ECO:0000313" key="2">
    <source>
        <dbReference type="EMBL" id="KAE8402413.1"/>
    </source>
</evidence>
<evidence type="ECO:0008006" key="4">
    <source>
        <dbReference type="Google" id="ProtNLM"/>
    </source>
</evidence>
<evidence type="ECO:0000256" key="1">
    <source>
        <dbReference type="SAM" id="SignalP"/>
    </source>
</evidence>
<dbReference type="Proteomes" id="UP000325579">
    <property type="component" value="Unassembled WGS sequence"/>
</dbReference>